<comment type="caution">
    <text evidence="1">The sequence shown here is derived from an EMBL/GenBank/DDBJ whole genome shotgun (WGS) entry which is preliminary data.</text>
</comment>
<name>A0AAN4ZIM5_9BILA</name>
<evidence type="ECO:0000313" key="1">
    <source>
        <dbReference type="EMBL" id="GMR40524.1"/>
    </source>
</evidence>
<proteinExistence type="predicted"/>
<dbReference type="Proteomes" id="UP001328107">
    <property type="component" value="Unassembled WGS sequence"/>
</dbReference>
<sequence>QNSKIITCSIHKKVARSHSQCSGPRCGFYTTVLFSNLSVSLPTLQRNVSKLSAIKHFDLSSFFHFQIYTHADVVVSSNACAKACIGELIILKLQNYRNNGLISKGISDGVDCRRTSGATNFAFAQM</sequence>
<dbReference type="EMBL" id="BTRK01000003">
    <property type="protein sequence ID" value="GMR40524.1"/>
    <property type="molecule type" value="Genomic_DNA"/>
</dbReference>
<evidence type="ECO:0000313" key="2">
    <source>
        <dbReference type="Proteomes" id="UP001328107"/>
    </source>
</evidence>
<organism evidence="1 2">
    <name type="scientific">Pristionchus mayeri</name>
    <dbReference type="NCBI Taxonomy" id="1317129"/>
    <lineage>
        <taxon>Eukaryota</taxon>
        <taxon>Metazoa</taxon>
        <taxon>Ecdysozoa</taxon>
        <taxon>Nematoda</taxon>
        <taxon>Chromadorea</taxon>
        <taxon>Rhabditida</taxon>
        <taxon>Rhabditina</taxon>
        <taxon>Diplogasteromorpha</taxon>
        <taxon>Diplogasteroidea</taxon>
        <taxon>Neodiplogasteridae</taxon>
        <taxon>Pristionchus</taxon>
    </lineage>
</organism>
<gene>
    <name evidence="1" type="ORF">PMAYCL1PPCAC_10719</name>
</gene>
<dbReference type="AlphaFoldDB" id="A0AAN4ZIM5"/>
<reference evidence="2" key="1">
    <citation type="submission" date="2022-10" db="EMBL/GenBank/DDBJ databases">
        <title>Genome assembly of Pristionchus species.</title>
        <authorList>
            <person name="Yoshida K."/>
            <person name="Sommer R.J."/>
        </authorList>
    </citation>
    <scope>NUCLEOTIDE SEQUENCE [LARGE SCALE GENOMIC DNA]</scope>
    <source>
        <strain evidence="2">RS5460</strain>
    </source>
</reference>
<keyword evidence="2" id="KW-1185">Reference proteome</keyword>
<accession>A0AAN4ZIM5</accession>
<protein>
    <submittedName>
        <fullName evidence="1">Uncharacterized protein</fullName>
    </submittedName>
</protein>
<feature type="non-terminal residue" evidence="1">
    <location>
        <position position="1"/>
    </location>
</feature>